<feature type="domain" description="Phosphotyrosine protein phosphatase I" evidence="7">
    <location>
        <begin position="2"/>
        <end position="148"/>
    </location>
</feature>
<gene>
    <name evidence="8" type="ORF">C8P63_104116</name>
</gene>
<dbReference type="Proteomes" id="UP000244240">
    <property type="component" value="Unassembled WGS sequence"/>
</dbReference>
<protein>
    <recommendedName>
        <fullName evidence="2">protein-tyrosine-phosphatase</fullName>
        <ecNumber evidence="2">3.1.3.48</ecNumber>
    </recommendedName>
</protein>
<keyword evidence="4" id="KW-0904">Protein phosphatase</keyword>
<keyword evidence="3" id="KW-0378">Hydrolase</keyword>
<dbReference type="PANTHER" id="PTHR11717">
    <property type="entry name" value="LOW MOLECULAR WEIGHT PROTEIN TYROSINE PHOSPHATASE"/>
    <property type="match status" value="1"/>
</dbReference>
<evidence type="ECO:0000313" key="9">
    <source>
        <dbReference type="Proteomes" id="UP000244240"/>
    </source>
</evidence>
<dbReference type="SMART" id="SM00226">
    <property type="entry name" value="LMWPc"/>
    <property type="match status" value="1"/>
</dbReference>
<dbReference type="PRINTS" id="PR00719">
    <property type="entry name" value="LMWPTPASE"/>
</dbReference>
<sequence>MVSVLFVCLGNICRSPMAEAVLRHKLRQQGLEEKVHVDSAGTGDWHVGAPPHHGTRAILARQGISYEGIKARQINNEDLTRFEYIVVMEDKNMASIEQLAGYTDKRFCRLTDFIGDPNYTKVPDPYFTGHFEETYRLVEAGCEGLIRTIRARGKI</sequence>
<dbReference type="EC" id="3.1.3.48" evidence="2"/>
<dbReference type="OrthoDB" id="9784339at2"/>
<dbReference type="EMBL" id="QBKR01000004">
    <property type="protein sequence ID" value="PTX63271.1"/>
    <property type="molecule type" value="Genomic_DNA"/>
</dbReference>
<evidence type="ECO:0000313" key="8">
    <source>
        <dbReference type="EMBL" id="PTX63271.1"/>
    </source>
</evidence>
<dbReference type="PANTHER" id="PTHR11717:SF7">
    <property type="entry name" value="LOW MOLECULAR WEIGHT PHOSPHOTYROSINE PROTEIN PHOSPHATASE"/>
    <property type="match status" value="1"/>
</dbReference>
<dbReference type="Pfam" id="PF01451">
    <property type="entry name" value="LMWPc"/>
    <property type="match status" value="1"/>
</dbReference>
<evidence type="ECO:0000256" key="1">
    <source>
        <dbReference type="ARBA" id="ARBA00011063"/>
    </source>
</evidence>
<evidence type="ECO:0000256" key="5">
    <source>
        <dbReference type="ARBA" id="ARBA00051722"/>
    </source>
</evidence>
<dbReference type="GO" id="GO:0004725">
    <property type="term" value="F:protein tyrosine phosphatase activity"/>
    <property type="evidence" value="ECO:0007669"/>
    <property type="project" value="UniProtKB-EC"/>
</dbReference>
<dbReference type="InterPro" id="IPR050438">
    <property type="entry name" value="LMW_PTPase"/>
</dbReference>
<proteinExistence type="inferred from homology"/>
<evidence type="ECO:0000256" key="4">
    <source>
        <dbReference type="ARBA" id="ARBA00022912"/>
    </source>
</evidence>
<reference evidence="8 9" key="1">
    <citation type="submission" date="2018-04" db="EMBL/GenBank/DDBJ databases">
        <title>Genomic Encyclopedia of Archaeal and Bacterial Type Strains, Phase II (KMG-II): from individual species to whole genera.</title>
        <authorList>
            <person name="Goeker M."/>
        </authorList>
    </citation>
    <scope>NUCLEOTIDE SEQUENCE [LARGE SCALE GENOMIC DNA]</scope>
    <source>
        <strain evidence="8 9">DSM 45787</strain>
    </source>
</reference>
<evidence type="ECO:0000256" key="3">
    <source>
        <dbReference type="ARBA" id="ARBA00022801"/>
    </source>
</evidence>
<dbReference type="InterPro" id="IPR017867">
    <property type="entry name" value="Tyr_phospatase_low_mol_wt"/>
</dbReference>
<dbReference type="SUPFAM" id="SSF52788">
    <property type="entry name" value="Phosphotyrosine protein phosphatases I"/>
    <property type="match status" value="1"/>
</dbReference>
<dbReference type="AlphaFoldDB" id="A0A2T6C4M3"/>
<dbReference type="InterPro" id="IPR036196">
    <property type="entry name" value="Ptyr_pPase_sf"/>
</dbReference>
<comment type="catalytic activity">
    <reaction evidence="5">
        <text>O-phospho-L-tyrosyl-[protein] + H2O = L-tyrosyl-[protein] + phosphate</text>
        <dbReference type="Rhea" id="RHEA:10684"/>
        <dbReference type="Rhea" id="RHEA-COMP:10136"/>
        <dbReference type="Rhea" id="RHEA-COMP:20101"/>
        <dbReference type="ChEBI" id="CHEBI:15377"/>
        <dbReference type="ChEBI" id="CHEBI:43474"/>
        <dbReference type="ChEBI" id="CHEBI:46858"/>
        <dbReference type="ChEBI" id="CHEBI:61978"/>
        <dbReference type="EC" id="3.1.3.48"/>
    </reaction>
</comment>
<dbReference type="InterPro" id="IPR023485">
    <property type="entry name" value="Ptyr_pPase"/>
</dbReference>
<dbReference type="Gene3D" id="3.40.50.2300">
    <property type="match status" value="1"/>
</dbReference>
<comment type="caution">
    <text evidence="8">The sequence shown here is derived from an EMBL/GenBank/DDBJ whole genome shotgun (WGS) entry which is preliminary data.</text>
</comment>
<keyword evidence="9" id="KW-1185">Reference proteome</keyword>
<feature type="active site" description="Nucleophile" evidence="6">
    <location>
        <position position="8"/>
    </location>
</feature>
<dbReference type="RefSeq" id="WP_108022102.1">
    <property type="nucleotide sequence ID" value="NZ_QBKR01000004.1"/>
</dbReference>
<dbReference type="CDD" id="cd16343">
    <property type="entry name" value="LMWPTP"/>
    <property type="match status" value="1"/>
</dbReference>
<evidence type="ECO:0000256" key="6">
    <source>
        <dbReference type="PIRSR" id="PIRSR617867-1"/>
    </source>
</evidence>
<name>A0A2T6C4M3_9BACL</name>
<dbReference type="FunFam" id="3.40.50.2300:FF:000113">
    <property type="entry name" value="Low molecular weight protein-tyrosine-phosphatase"/>
    <property type="match status" value="1"/>
</dbReference>
<feature type="active site" evidence="6">
    <location>
        <position position="14"/>
    </location>
</feature>
<accession>A0A2T6C4M3</accession>
<evidence type="ECO:0000256" key="2">
    <source>
        <dbReference type="ARBA" id="ARBA00013064"/>
    </source>
</evidence>
<feature type="active site" description="Proton donor" evidence="6">
    <location>
        <position position="124"/>
    </location>
</feature>
<evidence type="ECO:0000259" key="7">
    <source>
        <dbReference type="SMART" id="SM00226"/>
    </source>
</evidence>
<organism evidence="8 9">
    <name type="scientific">Melghirimyces profundicolus</name>
    <dbReference type="NCBI Taxonomy" id="1242148"/>
    <lineage>
        <taxon>Bacteria</taxon>
        <taxon>Bacillati</taxon>
        <taxon>Bacillota</taxon>
        <taxon>Bacilli</taxon>
        <taxon>Bacillales</taxon>
        <taxon>Thermoactinomycetaceae</taxon>
        <taxon>Melghirimyces</taxon>
    </lineage>
</organism>
<comment type="similarity">
    <text evidence="1">Belongs to the low molecular weight phosphotyrosine protein phosphatase family.</text>
</comment>